<dbReference type="Proteomes" id="UP000237000">
    <property type="component" value="Unassembled WGS sequence"/>
</dbReference>
<proteinExistence type="predicted"/>
<keyword evidence="2" id="KW-1185">Reference proteome</keyword>
<dbReference type="InParanoid" id="A0A2P5F208"/>
<reference evidence="2" key="1">
    <citation type="submission" date="2016-06" db="EMBL/GenBank/DDBJ databases">
        <title>Parallel loss of symbiosis genes in relatives of nitrogen-fixing non-legume Parasponia.</title>
        <authorList>
            <person name="Van Velzen R."/>
            <person name="Holmer R."/>
            <person name="Bu F."/>
            <person name="Rutten L."/>
            <person name="Van Zeijl A."/>
            <person name="Liu W."/>
            <person name="Santuari L."/>
            <person name="Cao Q."/>
            <person name="Sharma T."/>
            <person name="Shen D."/>
            <person name="Roswanjaya Y."/>
            <person name="Wardhani T."/>
            <person name="Kalhor M.S."/>
            <person name="Jansen J."/>
            <person name="Van den Hoogen J."/>
            <person name="Gungor B."/>
            <person name="Hartog M."/>
            <person name="Hontelez J."/>
            <person name="Verver J."/>
            <person name="Yang W.-C."/>
            <person name="Schijlen E."/>
            <person name="Repin R."/>
            <person name="Schilthuizen M."/>
            <person name="Schranz E."/>
            <person name="Heidstra R."/>
            <person name="Miyata K."/>
            <person name="Fedorova E."/>
            <person name="Kohlen W."/>
            <person name="Bisseling T."/>
            <person name="Smit S."/>
            <person name="Geurts R."/>
        </authorList>
    </citation>
    <scope>NUCLEOTIDE SEQUENCE [LARGE SCALE GENOMIC DNA]</scope>
    <source>
        <strain evidence="2">cv. RG33-2</strain>
    </source>
</reference>
<comment type="caution">
    <text evidence="1">The sequence shown here is derived from an EMBL/GenBank/DDBJ whole genome shotgun (WGS) entry which is preliminary data.</text>
</comment>
<name>A0A2P5F208_TREOI</name>
<dbReference type="EMBL" id="JXTC01000071">
    <property type="protein sequence ID" value="PON91826.1"/>
    <property type="molecule type" value="Genomic_DNA"/>
</dbReference>
<evidence type="ECO:0000313" key="2">
    <source>
        <dbReference type="Proteomes" id="UP000237000"/>
    </source>
</evidence>
<accession>A0A2P5F208</accession>
<evidence type="ECO:0000313" key="1">
    <source>
        <dbReference type="EMBL" id="PON91826.1"/>
    </source>
</evidence>
<organism evidence="1 2">
    <name type="scientific">Trema orientale</name>
    <name type="common">Charcoal tree</name>
    <name type="synonym">Celtis orientalis</name>
    <dbReference type="NCBI Taxonomy" id="63057"/>
    <lineage>
        <taxon>Eukaryota</taxon>
        <taxon>Viridiplantae</taxon>
        <taxon>Streptophyta</taxon>
        <taxon>Embryophyta</taxon>
        <taxon>Tracheophyta</taxon>
        <taxon>Spermatophyta</taxon>
        <taxon>Magnoliopsida</taxon>
        <taxon>eudicotyledons</taxon>
        <taxon>Gunneridae</taxon>
        <taxon>Pentapetalae</taxon>
        <taxon>rosids</taxon>
        <taxon>fabids</taxon>
        <taxon>Rosales</taxon>
        <taxon>Cannabaceae</taxon>
        <taxon>Trema</taxon>
    </lineage>
</organism>
<gene>
    <name evidence="1" type="ORF">TorRG33x02_124240</name>
</gene>
<sequence length="69" mass="8023">MLDLFFRKSCPPLNSSNSFPPGYAYRSLSSEKRNENHWPNDIPALAAWVEQNNLYFGEFGGRLMERNIK</sequence>
<protein>
    <submittedName>
        <fullName evidence="1">Uncharacterized protein</fullName>
    </submittedName>
</protein>
<dbReference type="AlphaFoldDB" id="A0A2P5F208"/>